<dbReference type="InterPro" id="IPR043143">
    <property type="entry name" value="Mal/L-sulf/L-lact_DH-like_NADP"/>
</dbReference>
<proteinExistence type="inferred from homology"/>
<dbReference type="AlphaFoldDB" id="A0A2T4ZHI5"/>
<dbReference type="InterPro" id="IPR003767">
    <property type="entry name" value="Malate/L-lactate_DH-like"/>
</dbReference>
<evidence type="ECO:0000256" key="1">
    <source>
        <dbReference type="ARBA" id="ARBA00006056"/>
    </source>
</evidence>
<dbReference type="Gene3D" id="3.30.1370.60">
    <property type="entry name" value="Hypothetical oxidoreductase yiak, domain 2"/>
    <property type="match status" value="1"/>
</dbReference>
<dbReference type="PANTHER" id="PTHR11091:SF0">
    <property type="entry name" value="MALATE DEHYDROGENASE"/>
    <property type="match status" value="1"/>
</dbReference>
<dbReference type="Gene3D" id="1.10.1530.10">
    <property type="match status" value="1"/>
</dbReference>
<evidence type="ECO:0000313" key="4">
    <source>
        <dbReference type="Proteomes" id="UP000241808"/>
    </source>
</evidence>
<dbReference type="GO" id="GO:0016491">
    <property type="term" value="F:oxidoreductase activity"/>
    <property type="evidence" value="ECO:0007669"/>
    <property type="project" value="UniProtKB-KW"/>
</dbReference>
<dbReference type="EMBL" id="PZZL01000001">
    <property type="protein sequence ID" value="PTM61438.1"/>
    <property type="molecule type" value="Genomic_DNA"/>
</dbReference>
<comment type="similarity">
    <text evidence="1">Belongs to the LDH2/MDH2 oxidoreductase family.</text>
</comment>
<reference evidence="3 4" key="1">
    <citation type="submission" date="2018-04" db="EMBL/GenBank/DDBJ databases">
        <title>Genomic Encyclopedia of Archaeal and Bacterial Type Strains, Phase II (KMG-II): from individual species to whole genera.</title>
        <authorList>
            <person name="Goeker M."/>
        </authorList>
    </citation>
    <scope>NUCLEOTIDE SEQUENCE [LARGE SCALE GENOMIC DNA]</scope>
    <source>
        <strain evidence="3 4">DSM 25521</strain>
    </source>
</reference>
<dbReference type="Pfam" id="PF02615">
    <property type="entry name" value="Ldh_2"/>
    <property type="match status" value="1"/>
</dbReference>
<evidence type="ECO:0000256" key="2">
    <source>
        <dbReference type="ARBA" id="ARBA00023002"/>
    </source>
</evidence>
<organism evidence="3 4">
    <name type="scientific">Phreatobacter oligotrophus</name>
    <dbReference type="NCBI Taxonomy" id="1122261"/>
    <lineage>
        <taxon>Bacteria</taxon>
        <taxon>Pseudomonadati</taxon>
        <taxon>Pseudomonadota</taxon>
        <taxon>Alphaproteobacteria</taxon>
        <taxon>Hyphomicrobiales</taxon>
        <taxon>Phreatobacteraceae</taxon>
        <taxon>Phreatobacter</taxon>
    </lineage>
</organism>
<dbReference type="Proteomes" id="UP000241808">
    <property type="component" value="Unassembled WGS sequence"/>
</dbReference>
<comment type="caution">
    <text evidence="3">The sequence shown here is derived from an EMBL/GenBank/DDBJ whole genome shotgun (WGS) entry which is preliminary data.</text>
</comment>
<keyword evidence="4" id="KW-1185">Reference proteome</keyword>
<accession>A0A2T4ZHI5</accession>
<dbReference type="OrthoDB" id="9811519at2"/>
<name>A0A2T4ZHI5_9HYPH</name>
<protein>
    <submittedName>
        <fullName evidence="3">(2R)-3-sulfolactate dehydrogenase (NADP+)</fullName>
    </submittedName>
</protein>
<evidence type="ECO:0000313" key="3">
    <source>
        <dbReference type="EMBL" id="PTM61438.1"/>
    </source>
</evidence>
<dbReference type="InterPro" id="IPR043144">
    <property type="entry name" value="Mal/L-sulf/L-lact_DH-like_ah"/>
</dbReference>
<sequence length="330" mass="33021">MSKVSLEAARAWVAGVFIGNGARAEAARSVAAALVRAEAEGLKGHGLSRIPTYLTMLTSGKIDGAAVPTARRVRAATLAVDAANGFAYPAVDLALAELPAIVAETGIAAATISRSNHAGALGAHVEALADRGLIALFFANTPEAIAPAGGTKAVYGTNPIAFACPLPGRPAIVVDLALSTVARGNIVAANQKGEAIPEGWALDTEGQPTTDAAKALKGTMVALGGPKGTALALMVEVLAAALTGAHLAFEASSFLDDKGPPPGTGQTILVIDPAGFGHGAFGERITTLAGAIEAQAGARLPGQRRLALRQKAEAEGIALPADLVAKYGPA</sequence>
<keyword evidence="2" id="KW-0560">Oxidoreductase</keyword>
<dbReference type="InterPro" id="IPR036111">
    <property type="entry name" value="Mal/L-sulfo/L-lacto_DH-like_sf"/>
</dbReference>
<dbReference type="RefSeq" id="WP_108173914.1">
    <property type="nucleotide sequence ID" value="NZ_PZZL01000001.1"/>
</dbReference>
<dbReference type="PANTHER" id="PTHR11091">
    <property type="entry name" value="OXIDOREDUCTASE-RELATED"/>
    <property type="match status" value="1"/>
</dbReference>
<gene>
    <name evidence="3" type="ORF">C8P69_101106</name>
</gene>
<dbReference type="SUPFAM" id="SSF89733">
    <property type="entry name" value="L-sulfolactate dehydrogenase-like"/>
    <property type="match status" value="1"/>
</dbReference>